<protein>
    <recommendedName>
        <fullName evidence="5">Small secreted domain DUF320</fullName>
    </recommendedName>
</protein>
<reference evidence="3 4" key="1">
    <citation type="journal article" date="2019" name="Int. J. Syst. Evol. Microbiol.">
        <title>The Global Catalogue of Microorganisms (GCM) 10K type strain sequencing project: providing services to taxonomists for standard genome sequencing and annotation.</title>
        <authorList>
            <consortium name="The Broad Institute Genomics Platform"/>
            <consortium name="The Broad Institute Genome Sequencing Center for Infectious Disease"/>
            <person name="Wu L."/>
            <person name="Ma J."/>
        </authorList>
    </citation>
    <scope>NUCLEOTIDE SEQUENCE [LARGE SCALE GENOMIC DNA]</scope>
    <source>
        <strain evidence="3 4">JCM 10696</strain>
    </source>
</reference>
<organism evidence="3 4">
    <name type="scientific">Actinocorallia libanotica</name>
    <dbReference type="NCBI Taxonomy" id="46162"/>
    <lineage>
        <taxon>Bacteria</taxon>
        <taxon>Bacillati</taxon>
        <taxon>Actinomycetota</taxon>
        <taxon>Actinomycetes</taxon>
        <taxon>Streptosporangiales</taxon>
        <taxon>Thermomonosporaceae</taxon>
        <taxon>Actinocorallia</taxon>
    </lineage>
</organism>
<comment type="caution">
    <text evidence="3">The sequence shown here is derived from an EMBL/GenBank/DDBJ whole genome shotgun (WGS) entry which is preliminary data.</text>
</comment>
<name>A0ABN1RQX0_9ACTN</name>
<keyword evidence="4" id="KW-1185">Reference proteome</keyword>
<evidence type="ECO:0000256" key="2">
    <source>
        <dbReference type="SAM" id="SignalP"/>
    </source>
</evidence>
<evidence type="ECO:0000313" key="3">
    <source>
        <dbReference type="EMBL" id="GAA0961877.1"/>
    </source>
</evidence>
<dbReference type="EMBL" id="BAAAHH010000026">
    <property type="protein sequence ID" value="GAA0961877.1"/>
    <property type="molecule type" value="Genomic_DNA"/>
</dbReference>
<evidence type="ECO:0000256" key="1">
    <source>
        <dbReference type="SAM" id="MobiDB-lite"/>
    </source>
</evidence>
<proteinExistence type="predicted"/>
<accession>A0ABN1RQX0</accession>
<dbReference type="RefSeq" id="WP_344243890.1">
    <property type="nucleotide sequence ID" value="NZ_BAAAHH010000026.1"/>
</dbReference>
<dbReference type="Proteomes" id="UP001500665">
    <property type="component" value="Unassembled WGS sequence"/>
</dbReference>
<feature type="chain" id="PRO_5046928394" description="Small secreted domain DUF320" evidence="2">
    <location>
        <begin position="29"/>
        <end position="97"/>
    </location>
</feature>
<feature type="signal peptide" evidence="2">
    <location>
        <begin position="1"/>
        <end position="28"/>
    </location>
</feature>
<gene>
    <name evidence="3" type="ORF">GCM10009550_55130</name>
</gene>
<sequence length="97" mass="9974">MSFKKFAAAGALALSTAAVLGSVSPAYANPHPHFGGPDVISPTSVDGNGLLNNLLSINICGTNVVPIELIPVVSPTTAGCEDSQNEDSIEVERGFRH</sequence>
<evidence type="ECO:0000313" key="4">
    <source>
        <dbReference type="Proteomes" id="UP001500665"/>
    </source>
</evidence>
<evidence type="ECO:0008006" key="5">
    <source>
        <dbReference type="Google" id="ProtNLM"/>
    </source>
</evidence>
<keyword evidence="2" id="KW-0732">Signal</keyword>
<feature type="region of interest" description="Disordered" evidence="1">
    <location>
        <begin position="76"/>
        <end position="97"/>
    </location>
</feature>